<dbReference type="EMBL" id="CM056741">
    <property type="protein sequence ID" value="KAJ8682141.1"/>
    <property type="molecule type" value="Genomic_DNA"/>
</dbReference>
<organism evidence="1 2">
    <name type="scientific">Eretmocerus hayati</name>
    <dbReference type="NCBI Taxonomy" id="131215"/>
    <lineage>
        <taxon>Eukaryota</taxon>
        <taxon>Metazoa</taxon>
        <taxon>Ecdysozoa</taxon>
        <taxon>Arthropoda</taxon>
        <taxon>Hexapoda</taxon>
        <taxon>Insecta</taxon>
        <taxon>Pterygota</taxon>
        <taxon>Neoptera</taxon>
        <taxon>Endopterygota</taxon>
        <taxon>Hymenoptera</taxon>
        <taxon>Apocrita</taxon>
        <taxon>Proctotrupomorpha</taxon>
        <taxon>Chalcidoidea</taxon>
        <taxon>Aphelinidae</taxon>
        <taxon>Aphelininae</taxon>
        <taxon>Eretmocerus</taxon>
    </lineage>
</organism>
<protein>
    <submittedName>
        <fullName evidence="1">Uncharacterized protein</fullName>
    </submittedName>
</protein>
<sequence>MDAANFGASVNVPGCCHQQQQQFWRPHPQLPTCRICLRPVLPALLQQQQQQQLWSSAHRDGRSCFSLSRSPPTRDRRHRSPGSQSLRQRSPGAVPRAILQQRRRVRCQSQQQLIVLPPHPHPWIGEETKRQLPRHVYKYYLAQTREHRRQVILPAILRISYTHFLQVNKHKCLVQGP</sequence>
<reference evidence="1" key="1">
    <citation type="submission" date="2023-04" db="EMBL/GenBank/DDBJ databases">
        <title>A chromosome-level genome assembly of the parasitoid wasp Eretmocerus hayati.</title>
        <authorList>
            <person name="Zhong Y."/>
            <person name="Liu S."/>
            <person name="Liu Y."/>
        </authorList>
    </citation>
    <scope>NUCLEOTIDE SEQUENCE</scope>
    <source>
        <strain evidence="1">ZJU_SS_LIU_2023</strain>
    </source>
</reference>
<dbReference type="Proteomes" id="UP001239111">
    <property type="component" value="Chromosome 1"/>
</dbReference>
<accession>A0ACC2PGI2</accession>
<comment type="caution">
    <text evidence="1">The sequence shown here is derived from an EMBL/GenBank/DDBJ whole genome shotgun (WGS) entry which is preliminary data.</text>
</comment>
<keyword evidence="2" id="KW-1185">Reference proteome</keyword>
<proteinExistence type="predicted"/>
<gene>
    <name evidence="1" type="ORF">QAD02_017933</name>
</gene>
<evidence type="ECO:0000313" key="2">
    <source>
        <dbReference type="Proteomes" id="UP001239111"/>
    </source>
</evidence>
<evidence type="ECO:0000313" key="1">
    <source>
        <dbReference type="EMBL" id="KAJ8682141.1"/>
    </source>
</evidence>
<name>A0ACC2PGI2_9HYME</name>